<feature type="region of interest" description="Disordered" evidence="1">
    <location>
        <begin position="32"/>
        <end position="56"/>
    </location>
</feature>
<feature type="chain" id="PRO_5044789394" evidence="2">
    <location>
        <begin position="24"/>
        <end position="213"/>
    </location>
</feature>
<dbReference type="PANTHER" id="PTHR34228">
    <property type="entry name" value="PROTEIN CBG09474-RELATED"/>
    <property type="match status" value="1"/>
</dbReference>
<keyword evidence="4" id="KW-1185">Reference proteome</keyword>
<organism evidence="3 4">
    <name type="scientific">Heterodera schachtii</name>
    <name type="common">Sugarbeet cyst nematode worm</name>
    <name type="synonym">Tylenchus schachtii</name>
    <dbReference type="NCBI Taxonomy" id="97005"/>
    <lineage>
        <taxon>Eukaryota</taxon>
        <taxon>Metazoa</taxon>
        <taxon>Ecdysozoa</taxon>
        <taxon>Nematoda</taxon>
        <taxon>Chromadorea</taxon>
        <taxon>Rhabditida</taxon>
        <taxon>Tylenchina</taxon>
        <taxon>Tylenchomorpha</taxon>
        <taxon>Tylenchoidea</taxon>
        <taxon>Heteroderidae</taxon>
        <taxon>Heteroderinae</taxon>
        <taxon>Heterodera</taxon>
    </lineage>
</organism>
<feature type="compositionally biased region" description="Low complexity" evidence="1">
    <location>
        <begin position="42"/>
        <end position="54"/>
    </location>
</feature>
<reference evidence="3 4" key="1">
    <citation type="submission" date="2024-10" db="EMBL/GenBank/DDBJ databases">
        <authorList>
            <person name="Kim D."/>
        </authorList>
    </citation>
    <scope>NUCLEOTIDE SEQUENCE [LARGE SCALE GENOMIC DNA]</scope>
    <source>
        <strain evidence="3">Taebaek</strain>
    </source>
</reference>
<sequence>MKKMARTIVAIFCLAFVHIGISGKYDKSAEHDGNYGSGPPGGYSHENNNNNYGGDSSGEKYETMEHMWSCATKWQWEKPGVSMKWEITDTLTEAAVDTDCPSRKNRMNNCCYVQTECYNKQIGQKSCDNQFCECMERATAGKKRCSIWEGPGFCRHYRLYGESAYRAAAPPFWSSCGTVLNSEKFLGCPCGTYKTWERCGFLYLGYRYLCYAC</sequence>
<evidence type="ECO:0000256" key="2">
    <source>
        <dbReference type="SAM" id="SignalP"/>
    </source>
</evidence>
<evidence type="ECO:0000313" key="3">
    <source>
        <dbReference type="EMBL" id="KAL3068252.1"/>
    </source>
</evidence>
<feature type="signal peptide" evidence="2">
    <location>
        <begin position="1"/>
        <end position="23"/>
    </location>
</feature>
<keyword evidence="2" id="KW-0732">Signal</keyword>
<name>A0ABD2HSH3_HETSC</name>
<gene>
    <name evidence="3" type="ORF">niasHS_016220</name>
</gene>
<proteinExistence type="predicted"/>
<protein>
    <submittedName>
        <fullName evidence="3">Uncharacterized protein</fullName>
    </submittedName>
</protein>
<evidence type="ECO:0000313" key="4">
    <source>
        <dbReference type="Proteomes" id="UP001620645"/>
    </source>
</evidence>
<dbReference type="AlphaFoldDB" id="A0ABD2HSH3"/>
<accession>A0ABD2HSH3</accession>
<dbReference type="EMBL" id="JBICCN010000448">
    <property type="protein sequence ID" value="KAL3068252.1"/>
    <property type="molecule type" value="Genomic_DNA"/>
</dbReference>
<dbReference type="Proteomes" id="UP001620645">
    <property type="component" value="Unassembled WGS sequence"/>
</dbReference>
<comment type="caution">
    <text evidence="3">The sequence shown here is derived from an EMBL/GenBank/DDBJ whole genome shotgun (WGS) entry which is preliminary data.</text>
</comment>
<dbReference type="InterPro" id="IPR053322">
    <property type="entry name" value="PLA2-like"/>
</dbReference>
<evidence type="ECO:0000256" key="1">
    <source>
        <dbReference type="SAM" id="MobiDB-lite"/>
    </source>
</evidence>